<feature type="domain" description="Anthranilate synthase component I N-terminal" evidence="1">
    <location>
        <begin position="79"/>
        <end position="147"/>
    </location>
</feature>
<dbReference type="RefSeq" id="WP_380084110.1">
    <property type="nucleotide sequence ID" value="NZ_JBHSWD010000003.1"/>
</dbReference>
<dbReference type="Proteomes" id="UP001596297">
    <property type="component" value="Unassembled WGS sequence"/>
</dbReference>
<comment type="caution">
    <text evidence="2">The sequence shown here is derived from an EMBL/GenBank/DDBJ whole genome shotgun (WGS) entry which is preliminary data.</text>
</comment>
<dbReference type="Pfam" id="PF04715">
    <property type="entry name" value="Anth_synt_I_N"/>
    <property type="match status" value="1"/>
</dbReference>
<dbReference type="EMBL" id="JBHSWD010000003">
    <property type="protein sequence ID" value="MFC6592995.1"/>
    <property type="molecule type" value="Genomic_DNA"/>
</dbReference>
<dbReference type="SUPFAM" id="SSF56322">
    <property type="entry name" value="ADC synthase"/>
    <property type="match status" value="1"/>
</dbReference>
<protein>
    <recommendedName>
        <fullName evidence="1">Anthranilate synthase component I N-terminal domain-containing protein</fullName>
    </recommendedName>
</protein>
<proteinExistence type="predicted"/>
<name>A0ABW1YF86_9DEIO</name>
<evidence type="ECO:0000313" key="3">
    <source>
        <dbReference type="Proteomes" id="UP001596297"/>
    </source>
</evidence>
<keyword evidence="3" id="KW-1185">Reference proteome</keyword>
<organism evidence="2 3">
    <name type="scientific">Deinococcus lacus</name>
    <dbReference type="NCBI Taxonomy" id="392561"/>
    <lineage>
        <taxon>Bacteria</taxon>
        <taxon>Thermotogati</taxon>
        <taxon>Deinococcota</taxon>
        <taxon>Deinococci</taxon>
        <taxon>Deinococcales</taxon>
        <taxon>Deinococcaceae</taxon>
        <taxon>Deinococcus</taxon>
    </lineage>
</organism>
<dbReference type="InterPro" id="IPR006805">
    <property type="entry name" value="Anth_synth_I_N"/>
</dbReference>
<dbReference type="InterPro" id="IPR005801">
    <property type="entry name" value="ADC_synthase"/>
</dbReference>
<reference evidence="3" key="1">
    <citation type="journal article" date="2019" name="Int. J. Syst. Evol. Microbiol.">
        <title>The Global Catalogue of Microorganisms (GCM) 10K type strain sequencing project: providing services to taxonomists for standard genome sequencing and annotation.</title>
        <authorList>
            <consortium name="The Broad Institute Genomics Platform"/>
            <consortium name="The Broad Institute Genome Sequencing Center for Infectious Disease"/>
            <person name="Wu L."/>
            <person name="Ma J."/>
        </authorList>
    </citation>
    <scope>NUCLEOTIDE SEQUENCE [LARGE SCALE GENOMIC DNA]</scope>
    <source>
        <strain evidence="3">CGMCC 1.15772</strain>
    </source>
</reference>
<dbReference type="Gene3D" id="3.60.120.10">
    <property type="entry name" value="Anthranilate synthase"/>
    <property type="match status" value="1"/>
</dbReference>
<evidence type="ECO:0000259" key="1">
    <source>
        <dbReference type="Pfam" id="PF04715"/>
    </source>
</evidence>
<gene>
    <name evidence="2" type="ORF">ACFP81_13945</name>
</gene>
<accession>A0ABW1YF86</accession>
<sequence length="163" mass="17131">MRSGRKLSSLMLLEPALRLTCQGHAVTAQALTEAGAAALAHLCTELGTQPDAPAQATFAFPAPPVGLSEEERLRFPNNLEPLRLLQQLLGKSSGPDAPLLMGAFGFDLLASFEDLPPVVAGPNTCPDYRFYLAQTALRLDHQIGTATLFALTCSGGSKGSSVP</sequence>
<evidence type="ECO:0000313" key="2">
    <source>
        <dbReference type="EMBL" id="MFC6592995.1"/>
    </source>
</evidence>